<evidence type="ECO:0000256" key="1">
    <source>
        <dbReference type="SAM" id="MobiDB-lite"/>
    </source>
</evidence>
<feature type="region of interest" description="Disordered" evidence="1">
    <location>
        <begin position="16"/>
        <end position="45"/>
    </location>
</feature>
<comment type="caution">
    <text evidence="2">The sequence shown here is derived from an EMBL/GenBank/DDBJ whole genome shotgun (WGS) entry which is preliminary data.</text>
</comment>
<reference evidence="2 3" key="1">
    <citation type="journal article" date="2012" name="J. Bacteriol.">
        <title>Genome Sequence of n-Alkane-Degrading Hydrocarboniphaga effusa Strain AP103T (ATCC BAA-332T).</title>
        <authorList>
            <person name="Chang H.K."/>
            <person name="Zylstra G.J."/>
            <person name="Chae J.C."/>
        </authorList>
    </citation>
    <scope>NUCLEOTIDE SEQUENCE [LARGE SCALE GENOMIC DNA]</scope>
    <source>
        <strain evidence="2 3">AP103</strain>
    </source>
</reference>
<name>I8HX67_9GAMM</name>
<accession>I8HX67</accession>
<gene>
    <name evidence="2" type="ORF">WQQ_43810</name>
</gene>
<dbReference type="EMBL" id="AKGD01000004">
    <property type="protein sequence ID" value="EIT67946.1"/>
    <property type="molecule type" value="Genomic_DNA"/>
</dbReference>
<organism evidence="2 3">
    <name type="scientific">Hydrocarboniphaga effusa AP103</name>
    <dbReference type="NCBI Taxonomy" id="1172194"/>
    <lineage>
        <taxon>Bacteria</taxon>
        <taxon>Pseudomonadati</taxon>
        <taxon>Pseudomonadota</taxon>
        <taxon>Gammaproteobacteria</taxon>
        <taxon>Nevskiales</taxon>
        <taxon>Nevskiaceae</taxon>
        <taxon>Hydrocarboniphaga</taxon>
    </lineage>
</organism>
<dbReference type="Proteomes" id="UP000003704">
    <property type="component" value="Unassembled WGS sequence"/>
</dbReference>
<evidence type="ECO:0000313" key="2">
    <source>
        <dbReference type="EMBL" id="EIT67946.1"/>
    </source>
</evidence>
<dbReference type="STRING" id="1172194.WQQ_43810"/>
<dbReference type="AlphaFoldDB" id="I8HX67"/>
<protein>
    <submittedName>
        <fullName evidence="2">Uncharacterized protein</fullName>
    </submittedName>
</protein>
<keyword evidence="3" id="KW-1185">Reference proteome</keyword>
<proteinExistence type="predicted"/>
<evidence type="ECO:0000313" key="3">
    <source>
        <dbReference type="Proteomes" id="UP000003704"/>
    </source>
</evidence>
<sequence length="45" mass="4923">MTVSLAAAPVSIHRSVARPRKRSGVRALPQAPSLSKTRSRRAELR</sequence>